<evidence type="ECO:0000256" key="2">
    <source>
        <dbReference type="SAM" id="SignalP"/>
    </source>
</evidence>
<dbReference type="OrthoDB" id="252858at2"/>
<evidence type="ECO:0000313" key="3">
    <source>
        <dbReference type="EMBL" id="EAQ77770.1"/>
    </source>
</evidence>
<dbReference type="AlphaFoldDB" id="A4A0F0"/>
<sequence>MLAANSRPFSIACGVGILLSILAISTNAKAASSGVTQVLEEGWAIGPDSLATARQAHAAFVGSTADQAALDTAFGLVLIKHHKYEEATALFESLTTSREENQVAWRALIWLEVLQKKPELALMKVDHMTNSIPPDEADDESEEETRATARFLGRIFAYLDGPAEADVSQGVRKLVRRKVDRLMVGARAADFKTNYDEVLREFEKLTDKGDQARDQAVEDQTMAKEQEKQSLADLRKRLEIDQAETQDRLDTLRSELTKELDEFNRMEAPLNDAISRLEVQLSIVRRELLNLTDDLNRLQADYDQTKDPRQRDRLRRDMARTENLLGQYERDNQVILGEGNRLTQRRDALRASRAEMTRRFESEIKETQDLKANLTRRERRTELDEKRIGRPATGNTPQVRVMSAKATSLRTYFDFPLELERYKLLTAGS</sequence>
<keyword evidence="1" id="KW-0175">Coiled coil</keyword>
<dbReference type="eggNOG" id="ENOG50347M3">
    <property type="taxonomic scope" value="Bacteria"/>
</dbReference>
<comment type="caution">
    <text evidence="3">The sequence shown here is derived from an EMBL/GenBank/DDBJ whole genome shotgun (WGS) entry which is preliminary data.</text>
</comment>
<keyword evidence="2" id="KW-0732">Signal</keyword>
<evidence type="ECO:0000256" key="1">
    <source>
        <dbReference type="SAM" id="Coils"/>
    </source>
</evidence>
<protein>
    <submittedName>
        <fullName evidence="3">Uncharacterized protein</fullName>
    </submittedName>
</protein>
<gene>
    <name evidence="3" type="ORF">DSM3645_25412</name>
</gene>
<evidence type="ECO:0000313" key="4">
    <source>
        <dbReference type="Proteomes" id="UP000004358"/>
    </source>
</evidence>
<dbReference type="HOGENOM" id="CLU_638840_0_0_0"/>
<dbReference type="RefSeq" id="WP_002652977.1">
    <property type="nucleotide sequence ID" value="NZ_CH672376.1"/>
</dbReference>
<dbReference type="Proteomes" id="UP000004358">
    <property type="component" value="Unassembled WGS sequence"/>
</dbReference>
<proteinExistence type="predicted"/>
<dbReference type="EMBL" id="AANZ01000028">
    <property type="protein sequence ID" value="EAQ77770.1"/>
    <property type="molecule type" value="Genomic_DNA"/>
</dbReference>
<feature type="signal peptide" evidence="2">
    <location>
        <begin position="1"/>
        <end position="30"/>
    </location>
</feature>
<feature type="chain" id="PRO_5002665461" evidence="2">
    <location>
        <begin position="31"/>
        <end position="429"/>
    </location>
</feature>
<name>A4A0F0_9BACT</name>
<organism evidence="3 4">
    <name type="scientific">Blastopirellula marina DSM 3645</name>
    <dbReference type="NCBI Taxonomy" id="314230"/>
    <lineage>
        <taxon>Bacteria</taxon>
        <taxon>Pseudomonadati</taxon>
        <taxon>Planctomycetota</taxon>
        <taxon>Planctomycetia</taxon>
        <taxon>Pirellulales</taxon>
        <taxon>Pirellulaceae</taxon>
        <taxon>Blastopirellula</taxon>
    </lineage>
</organism>
<reference evidence="3 4" key="1">
    <citation type="submission" date="2006-02" db="EMBL/GenBank/DDBJ databases">
        <authorList>
            <person name="Amann R."/>
            <person name="Ferriera S."/>
            <person name="Johnson J."/>
            <person name="Kravitz S."/>
            <person name="Halpern A."/>
            <person name="Remington K."/>
            <person name="Beeson K."/>
            <person name="Tran B."/>
            <person name="Rogers Y.-H."/>
            <person name="Friedman R."/>
            <person name="Venter J.C."/>
        </authorList>
    </citation>
    <scope>NUCLEOTIDE SEQUENCE [LARGE SCALE GENOMIC DNA]</scope>
    <source>
        <strain evidence="3 4">DSM 3645</strain>
    </source>
</reference>
<feature type="coiled-coil region" evidence="1">
    <location>
        <begin position="188"/>
        <end position="331"/>
    </location>
</feature>
<accession>A4A0F0</accession>